<keyword evidence="2" id="KW-0812">Transmembrane</keyword>
<evidence type="ECO:0000256" key="2">
    <source>
        <dbReference type="SAM" id="Phobius"/>
    </source>
</evidence>
<dbReference type="HOGENOM" id="CLU_962252_0_0_11"/>
<organism evidence="4 5">
    <name type="scientific">Candidatus Protofrankia datiscae</name>
    <dbReference type="NCBI Taxonomy" id="2716812"/>
    <lineage>
        <taxon>Bacteria</taxon>
        <taxon>Bacillati</taxon>
        <taxon>Actinomycetota</taxon>
        <taxon>Actinomycetes</taxon>
        <taxon>Frankiales</taxon>
        <taxon>Frankiaceae</taxon>
        <taxon>Protofrankia</taxon>
    </lineage>
</organism>
<protein>
    <recommendedName>
        <fullName evidence="3">DUF6286 domain-containing protein</fullName>
    </recommendedName>
</protein>
<evidence type="ECO:0000313" key="4">
    <source>
        <dbReference type="EMBL" id="AEH08256.1"/>
    </source>
</evidence>
<feature type="region of interest" description="Disordered" evidence="1">
    <location>
        <begin position="197"/>
        <end position="289"/>
    </location>
</feature>
<feature type="compositionally biased region" description="Low complexity" evidence="1">
    <location>
        <begin position="209"/>
        <end position="252"/>
    </location>
</feature>
<dbReference type="EMBL" id="CP002801">
    <property type="protein sequence ID" value="AEH08256.1"/>
    <property type="molecule type" value="Genomic_DNA"/>
</dbReference>
<dbReference type="Pfam" id="PF19803">
    <property type="entry name" value="DUF6286"/>
    <property type="match status" value="1"/>
</dbReference>
<gene>
    <name evidence="4" type="ordered locus">FsymDg_0737</name>
</gene>
<keyword evidence="2" id="KW-0472">Membrane</keyword>
<feature type="domain" description="DUF6286" evidence="3">
    <location>
        <begin position="73"/>
        <end position="173"/>
    </location>
</feature>
<dbReference type="eggNOG" id="ENOG5033V3R">
    <property type="taxonomic scope" value="Bacteria"/>
</dbReference>
<evidence type="ECO:0000256" key="1">
    <source>
        <dbReference type="SAM" id="MobiDB-lite"/>
    </source>
</evidence>
<dbReference type="RefSeq" id="WP_013872237.1">
    <property type="nucleotide sequence ID" value="NC_015656.1"/>
</dbReference>
<evidence type="ECO:0000259" key="3">
    <source>
        <dbReference type="Pfam" id="PF19803"/>
    </source>
</evidence>
<feature type="transmembrane region" description="Helical" evidence="2">
    <location>
        <begin position="63"/>
        <end position="82"/>
    </location>
</feature>
<keyword evidence="5" id="KW-1185">Reference proteome</keyword>
<dbReference type="KEGG" id="fsy:FsymDg_0737"/>
<evidence type="ECO:0000313" key="5">
    <source>
        <dbReference type="Proteomes" id="UP000001549"/>
    </source>
</evidence>
<reference evidence="4 5" key="1">
    <citation type="submission" date="2011-05" db="EMBL/GenBank/DDBJ databases">
        <title>Complete sequence of chromosome of Frankia symbiont of Datisca glomerata.</title>
        <authorList>
            <consortium name="US DOE Joint Genome Institute"/>
            <person name="Lucas S."/>
            <person name="Han J."/>
            <person name="Lapidus A."/>
            <person name="Cheng J.-F."/>
            <person name="Goodwin L."/>
            <person name="Pitluck S."/>
            <person name="Peters L."/>
            <person name="Mikhailova N."/>
            <person name="Chertkov O."/>
            <person name="Teshima H."/>
            <person name="Han C."/>
            <person name="Tapia R."/>
            <person name="Land M."/>
            <person name="Hauser L."/>
            <person name="Kyrpides N."/>
            <person name="Ivanova N."/>
            <person name="Pagani I."/>
            <person name="Berry A."/>
            <person name="Pawlowski K."/>
            <person name="Persson T."/>
            <person name="Vanden Heuvel B."/>
            <person name="Benson D."/>
            <person name="Woyke T."/>
        </authorList>
    </citation>
    <scope>NUCLEOTIDE SEQUENCE [LARGE SCALE GENOMIC DNA]</scope>
    <source>
        <strain evidence="5">4085684</strain>
    </source>
</reference>
<proteinExistence type="predicted"/>
<name>F8AVR8_9ACTN</name>
<accession>F8AVR8</accession>
<dbReference type="InterPro" id="IPR046253">
    <property type="entry name" value="DUF6286"/>
</dbReference>
<sequence>MKGHHCAPDKPDCRALLAALLAAAGVIAIVEMVNAALDKRYAVVNWQSAANVMARNTWSDTGLTVLAVAAITAGALLLVLGLRRGQPEWLALQPVSTDTHGFVSRSALRHALGDAAAEVDGVSWAKVRLQRRTATVVVELLPGSGADTSAQVLERVRGHRAFRGLLAVPKVKVLAKASQHPVRDRDVVPEPVALIPPAPAVPPPAASDVTSGTPTTAVPPAAVPPAAASPTAESSTAPGAPTPASSAPVAAANFGTPTRRVPSPGGLDLPQPDPTSGQPDPAGGREEER</sequence>
<dbReference type="AlphaFoldDB" id="F8AVR8"/>
<dbReference type="Proteomes" id="UP000001549">
    <property type="component" value="Chromosome"/>
</dbReference>
<keyword evidence="2" id="KW-1133">Transmembrane helix</keyword>